<proteinExistence type="predicted"/>
<evidence type="ECO:0000313" key="1">
    <source>
        <dbReference type="EMBL" id="KAJ1679511.1"/>
    </source>
</evidence>
<sequence length="72" mass="7871">MSKLRGALIITAGALAGGVIGLYYQSKEENRLQELRRIKVQELMRINAGTNEAAPVDEEAPLSKRDTTRSGN</sequence>
<reference evidence="1" key="1">
    <citation type="submission" date="2022-06" db="EMBL/GenBank/DDBJ databases">
        <title>Phylogenomic reconstructions and comparative analyses of Kickxellomycotina fungi.</title>
        <authorList>
            <person name="Reynolds N.K."/>
            <person name="Stajich J.E."/>
            <person name="Barry K."/>
            <person name="Grigoriev I.V."/>
            <person name="Crous P."/>
            <person name="Smith M.E."/>
        </authorList>
    </citation>
    <scope>NUCLEOTIDE SEQUENCE</scope>
    <source>
        <strain evidence="1">RSA 2271</strain>
    </source>
</reference>
<dbReference type="EMBL" id="JAMZIH010000336">
    <property type="protein sequence ID" value="KAJ1679511.1"/>
    <property type="molecule type" value="Genomic_DNA"/>
</dbReference>
<dbReference type="Proteomes" id="UP001145114">
    <property type="component" value="Unassembled WGS sequence"/>
</dbReference>
<gene>
    <name evidence="1" type="ORF">EV182_001897</name>
</gene>
<comment type="caution">
    <text evidence="1">The sequence shown here is derived from an EMBL/GenBank/DDBJ whole genome shotgun (WGS) entry which is preliminary data.</text>
</comment>
<organism evidence="1 2">
    <name type="scientific">Spiromyces aspiralis</name>
    <dbReference type="NCBI Taxonomy" id="68401"/>
    <lineage>
        <taxon>Eukaryota</taxon>
        <taxon>Fungi</taxon>
        <taxon>Fungi incertae sedis</taxon>
        <taxon>Zoopagomycota</taxon>
        <taxon>Kickxellomycotina</taxon>
        <taxon>Kickxellomycetes</taxon>
        <taxon>Kickxellales</taxon>
        <taxon>Kickxellaceae</taxon>
        <taxon>Spiromyces</taxon>
    </lineage>
</organism>
<accession>A0ACC1HW04</accession>
<evidence type="ECO:0000313" key="2">
    <source>
        <dbReference type="Proteomes" id="UP001145114"/>
    </source>
</evidence>
<keyword evidence="2" id="KW-1185">Reference proteome</keyword>
<protein>
    <submittedName>
        <fullName evidence="1">Uncharacterized protein</fullName>
    </submittedName>
</protein>
<name>A0ACC1HW04_9FUNG</name>